<dbReference type="GeneTree" id="ENSGT01150000286943"/>
<dbReference type="PANTHER" id="PTHR12138">
    <property type="entry name" value="PRIMATE-EXPANDED PROTEIN FAMILY"/>
    <property type="match status" value="1"/>
</dbReference>
<reference evidence="1" key="2">
    <citation type="submission" date="2025-08" db="UniProtKB">
        <authorList>
            <consortium name="Ensembl"/>
        </authorList>
    </citation>
    <scope>IDENTIFICATION</scope>
</reference>
<proteinExistence type="predicted"/>
<reference evidence="1" key="3">
    <citation type="submission" date="2025-09" db="UniProtKB">
        <authorList>
            <consortium name="Ensembl"/>
        </authorList>
    </citation>
    <scope>IDENTIFICATION</scope>
</reference>
<dbReference type="AlphaFoldDB" id="A0A8I3WF48"/>
<name>A0A8I3WF48_CALJA</name>
<evidence type="ECO:0000313" key="1">
    <source>
        <dbReference type="Ensembl" id="ENSCJAP00000086578.1"/>
    </source>
</evidence>
<dbReference type="Proteomes" id="UP000008225">
    <property type="component" value="Chromosome 5"/>
</dbReference>
<accession>A0A8I3WF48</accession>
<sequence>MSVIPAEAAGAGGWLEPRNSRLAWATQQDLFHHKKKKTKVMCYGMKLFGGVVRQILALLPRLECSGTISPHYNLHLPGSSDSHVSASGVAGITGTDHHPCPTNFFVFLVEMGFLHVGQADLKLPTSGDSPASASQNARITGVSHRAWPCEISLTCTFKCILL</sequence>
<evidence type="ECO:0000313" key="2">
    <source>
        <dbReference type="Proteomes" id="UP000008225"/>
    </source>
</evidence>
<dbReference type="Ensembl" id="ENSCJAT00000147590.1">
    <property type="protein sequence ID" value="ENSCJAP00000086578.1"/>
    <property type="gene ID" value="ENSCJAG00000084500.1"/>
</dbReference>
<protein>
    <submittedName>
        <fullName evidence="1">Uncharacterized protein</fullName>
    </submittedName>
</protein>
<organism evidence="1 2">
    <name type="scientific">Callithrix jacchus</name>
    <name type="common">White-tufted-ear marmoset</name>
    <name type="synonym">Simia Jacchus</name>
    <dbReference type="NCBI Taxonomy" id="9483"/>
    <lineage>
        <taxon>Eukaryota</taxon>
        <taxon>Metazoa</taxon>
        <taxon>Chordata</taxon>
        <taxon>Craniata</taxon>
        <taxon>Vertebrata</taxon>
        <taxon>Euteleostomi</taxon>
        <taxon>Mammalia</taxon>
        <taxon>Eutheria</taxon>
        <taxon>Euarchontoglires</taxon>
        <taxon>Primates</taxon>
        <taxon>Haplorrhini</taxon>
        <taxon>Platyrrhini</taxon>
        <taxon>Cebidae</taxon>
        <taxon>Callitrichinae</taxon>
        <taxon>Callithrix</taxon>
        <taxon>Callithrix</taxon>
    </lineage>
</organism>
<dbReference type="PANTHER" id="PTHR12138:SF161">
    <property type="entry name" value="SECRETED PROTEIN"/>
    <property type="match status" value="1"/>
</dbReference>
<keyword evidence="2" id="KW-1185">Reference proteome</keyword>
<reference evidence="1 2" key="1">
    <citation type="submission" date="2009-03" db="EMBL/GenBank/DDBJ databases">
        <authorList>
            <person name="Warren W."/>
            <person name="Ye L."/>
            <person name="Minx P."/>
            <person name="Worley K."/>
            <person name="Gibbs R."/>
            <person name="Wilson R.K."/>
        </authorList>
    </citation>
    <scope>NUCLEOTIDE SEQUENCE [LARGE SCALE GENOMIC DNA]</scope>
</reference>
<dbReference type="PRINTS" id="PR02045">
    <property type="entry name" value="F138DOMAIN"/>
</dbReference>